<keyword evidence="2" id="KW-1185">Reference proteome</keyword>
<evidence type="ECO:0000313" key="1">
    <source>
        <dbReference type="EMBL" id="CAG8523249.1"/>
    </source>
</evidence>
<comment type="caution">
    <text evidence="1">The sequence shown here is derived from an EMBL/GenBank/DDBJ whole genome shotgun (WGS) entry which is preliminary data.</text>
</comment>
<protein>
    <submittedName>
        <fullName evidence="1">13885_t:CDS:1</fullName>
    </submittedName>
</protein>
<dbReference type="EMBL" id="CAJVPW010003390">
    <property type="protein sequence ID" value="CAG8523249.1"/>
    <property type="molecule type" value="Genomic_DNA"/>
</dbReference>
<evidence type="ECO:0000313" key="2">
    <source>
        <dbReference type="Proteomes" id="UP000789366"/>
    </source>
</evidence>
<organism evidence="1 2">
    <name type="scientific">Cetraspora pellucida</name>
    <dbReference type="NCBI Taxonomy" id="1433469"/>
    <lineage>
        <taxon>Eukaryota</taxon>
        <taxon>Fungi</taxon>
        <taxon>Fungi incertae sedis</taxon>
        <taxon>Mucoromycota</taxon>
        <taxon>Glomeromycotina</taxon>
        <taxon>Glomeromycetes</taxon>
        <taxon>Diversisporales</taxon>
        <taxon>Gigasporaceae</taxon>
        <taxon>Cetraspora</taxon>
    </lineage>
</organism>
<dbReference type="Proteomes" id="UP000789366">
    <property type="component" value="Unassembled WGS sequence"/>
</dbReference>
<gene>
    <name evidence="1" type="ORF">SPELUC_LOCUS4031</name>
</gene>
<accession>A0ACA9LFA3</accession>
<name>A0ACA9LFA3_9GLOM</name>
<proteinExistence type="predicted"/>
<reference evidence="1" key="1">
    <citation type="submission" date="2021-06" db="EMBL/GenBank/DDBJ databases">
        <authorList>
            <person name="Kallberg Y."/>
            <person name="Tangrot J."/>
            <person name="Rosling A."/>
        </authorList>
    </citation>
    <scope>NUCLEOTIDE SEQUENCE</scope>
    <source>
        <strain evidence="1">28 12/20/2015</strain>
    </source>
</reference>
<sequence length="410" mass="49191">MSSSKYLGHEALISYLHEQDKDNYSYYKFLKHHSDIIINPALSNYWRELDNTWAERFLEEAEKLIDKKGFTDLTEKKLKAHRGHGFTVNVLFQYWCLRLVLGRITGYDLLVTTPSPLFRRPNFVDKSLLVKSERSRREYDLKKFWKKKIKKQKRKLIEIKEEKESIIPTSKPRKKRNKQKHTYKTELEVLSTIPPPIYYPDLDEYTNTKSTMARKPFSVKSWTSFIDEVQSCELDDKIKQYSRPSFKTYRSYDISNEEDVREALKNIIFDNLHMITTSQQQIEFYKRISMEDNIKGDPDFIYRNNDELLTIIEVKTRWDLCLEDGESLHEKYKEDLRRKECETVSPNPERNFSVVDIIYQMFGYLVVNKLQYGILTTYNQNWFFRRPKEELRALEISPTSIYEYLIVGER</sequence>